<name>A0AAE8J524_LATSK</name>
<dbReference type="InterPro" id="IPR035958">
    <property type="entry name" value="SecB-like_sf"/>
</dbReference>
<protein>
    <recommendedName>
        <fullName evidence="3">DUF1149 family protein</fullName>
    </recommendedName>
</protein>
<dbReference type="EMBL" id="OKRC01000005">
    <property type="protein sequence ID" value="SPE21289.1"/>
    <property type="molecule type" value="Genomic_DNA"/>
</dbReference>
<dbReference type="Pfam" id="PF06619">
    <property type="entry name" value="DUF1149"/>
    <property type="match status" value="1"/>
</dbReference>
<dbReference type="SUPFAM" id="SSF54611">
    <property type="entry name" value="SecB-like"/>
    <property type="match status" value="1"/>
</dbReference>
<sequence length="135" mass="15104">MQTKKDPISVDAFHFDRVSPDAEPQQNIQVSLVKIDADDEYLQEADLKAGNIYQIVTPFQVMPQGSGFAVSGQISRVVQLLDFFGTPDEIGQKEMMKLSRPLIEYIETLTYQVTAVALNEGIQLQFTAHETPEEA</sequence>
<dbReference type="RefSeq" id="WP_025016334.1">
    <property type="nucleotide sequence ID" value="NZ_BJLN01000009.1"/>
</dbReference>
<dbReference type="PIRSF" id="PIRSF031568">
    <property type="entry name" value="UCP031568"/>
    <property type="match status" value="1"/>
</dbReference>
<dbReference type="Proteomes" id="UP000239650">
    <property type="component" value="Unassembled WGS sequence"/>
</dbReference>
<reference evidence="1 2" key="1">
    <citation type="submission" date="2018-02" db="EMBL/GenBank/DDBJ databases">
        <authorList>
            <person name="Rodrigo-Torres L."/>
            <person name="Arahal R. D."/>
            <person name="Lucena T."/>
        </authorList>
    </citation>
    <scope>NUCLEOTIDE SEQUENCE [LARGE SCALE GENOMIC DNA]</scope>
    <source>
        <strain evidence="1 2">CECT 9267</strain>
    </source>
</reference>
<evidence type="ECO:0000313" key="2">
    <source>
        <dbReference type="Proteomes" id="UP000239650"/>
    </source>
</evidence>
<dbReference type="AlphaFoldDB" id="A0AAE8J524"/>
<comment type="caution">
    <text evidence="1">The sequence shown here is derived from an EMBL/GenBank/DDBJ whole genome shotgun (WGS) entry which is preliminary data.</text>
</comment>
<proteinExistence type="predicted"/>
<gene>
    <name evidence="1" type="ORF">LAS9267_01281</name>
</gene>
<dbReference type="InterPro" id="IPR009530">
    <property type="entry name" value="DUF1149"/>
</dbReference>
<dbReference type="GeneID" id="57133344"/>
<accession>A0AAE8J524</accession>
<organism evidence="1 2">
    <name type="scientific">Latilactobacillus sakei</name>
    <name type="common">Lactobacillus sakei</name>
    <dbReference type="NCBI Taxonomy" id="1599"/>
    <lineage>
        <taxon>Bacteria</taxon>
        <taxon>Bacillati</taxon>
        <taxon>Bacillota</taxon>
        <taxon>Bacilli</taxon>
        <taxon>Lactobacillales</taxon>
        <taxon>Lactobacillaceae</taxon>
        <taxon>Latilactobacillus</taxon>
    </lineage>
</organism>
<evidence type="ECO:0008006" key="3">
    <source>
        <dbReference type="Google" id="ProtNLM"/>
    </source>
</evidence>
<evidence type="ECO:0000313" key="1">
    <source>
        <dbReference type="EMBL" id="SPE21289.1"/>
    </source>
</evidence>
<dbReference type="Gene3D" id="3.10.420.10">
    <property type="entry name" value="SecB-like"/>
    <property type="match status" value="1"/>
</dbReference>